<sequence>MSMFSRIATISFLFATLASSIVACSSNDDDGPGQPTPKPDSGTDAGSDSGDQKPDGSGGGNPREKIVKACTDYTDVFGKAYARCGGNYQEFYDLFMAKLGGPGCPKVVGIRNETELRGQCFPSLGTVSCSDLLSDPPRIDASCQGQLLVNQRLMQGSLAPQDATEGLVMPSLERLIEER</sequence>
<accession>A0ABZ2K5F6</accession>
<proteinExistence type="predicted"/>
<dbReference type="PROSITE" id="PS51257">
    <property type="entry name" value="PROKAR_LIPOPROTEIN"/>
    <property type="match status" value="1"/>
</dbReference>
<dbReference type="RefSeq" id="WP_394843905.1">
    <property type="nucleotide sequence ID" value="NZ_CP089982.1"/>
</dbReference>
<protein>
    <recommendedName>
        <fullName evidence="5">Secreted protein</fullName>
    </recommendedName>
</protein>
<evidence type="ECO:0000256" key="2">
    <source>
        <dbReference type="SAM" id="SignalP"/>
    </source>
</evidence>
<reference evidence="3 4" key="1">
    <citation type="submission" date="2021-12" db="EMBL/GenBank/DDBJ databases">
        <title>Discovery of the Pendulisporaceae a myxobacterial family with distinct sporulation behavior and unique specialized metabolism.</title>
        <authorList>
            <person name="Garcia R."/>
            <person name="Popoff A."/>
            <person name="Bader C.D."/>
            <person name="Loehr J."/>
            <person name="Walesch S."/>
            <person name="Walt C."/>
            <person name="Boldt J."/>
            <person name="Bunk B."/>
            <person name="Haeckl F.J.F.P.J."/>
            <person name="Gunesch A.P."/>
            <person name="Birkelbach J."/>
            <person name="Nuebel U."/>
            <person name="Pietschmann T."/>
            <person name="Bach T."/>
            <person name="Mueller R."/>
        </authorList>
    </citation>
    <scope>NUCLEOTIDE SEQUENCE [LARGE SCALE GENOMIC DNA]</scope>
    <source>
        <strain evidence="3 4">MSr12523</strain>
    </source>
</reference>
<feature type="signal peptide" evidence="2">
    <location>
        <begin position="1"/>
        <end position="23"/>
    </location>
</feature>
<feature type="chain" id="PRO_5046174446" description="Secreted protein" evidence="2">
    <location>
        <begin position="24"/>
        <end position="179"/>
    </location>
</feature>
<dbReference type="EMBL" id="CP089982">
    <property type="protein sequence ID" value="WXA93304.1"/>
    <property type="molecule type" value="Genomic_DNA"/>
</dbReference>
<keyword evidence="2" id="KW-0732">Signal</keyword>
<evidence type="ECO:0000313" key="3">
    <source>
        <dbReference type="EMBL" id="WXA93304.1"/>
    </source>
</evidence>
<name>A0ABZ2K5F6_9BACT</name>
<organism evidence="3 4">
    <name type="scientific">Pendulispora brunnea</name>
    <dbReference type="NCBI Taxonomy" id="2905690"/>
    <lineage>
        <taxon>Bacteria</taxon>
        <taxon>Pseudomonadati</taxon>
        <taxon>Myxococcota</taxon>
        <taxon>Myxococcia</taxon>
        <taxon>Myxococcales</taxon>
        <taxon>Sorangiineae</taxon>
        <taxon>Pendulisporaceae</taxon>
        <taxon>Pendulispora</taxon>
    </lineage>
</organism>
<dbReference type="Proteomes" id="UP001379533">
    <property type="component" value="Chromosome"/>
</dbReference>
<feature type="region of interest" description="Disordered" evidence="1">
    <location>
        <begin position="25"/>
        <end position="64"/>
    </location>
</feature>
<keyword evidence="4" id="KW-1185">Reference proteome</keyword>
<evidence type="ECO:0000256" key="1">
    <source>
        <dbReference type="SAM" id="MobiDB-lite"/>
    </source>
</evidence>
<evidence type="ECO:0000313" key="4">
    <source>
        <dbReference type="Proteomes" id="UP001379533"/>
    </source>
</evidence>
<feature type="compositionally biased region" description="Low complexity" evidence="1">
    <location>
        <begin position="40"/>
        <end position="49"/>
    </location>
</feature>
<evidence type="ECO:0008006" key="5">
    <source>
        <dbReference type="Google" id="ProtNLM"/>
    </source>
</evidence>
<gene>
    <name evidence="3" type="ORF">LZC95_43485</name>
</gene>